<feature type="region of interest" description="Disordered" evidence="1">
    <location>
        <begin position="197"/>
        <end position="263"/>
    </location>
</feature>
<feature type="compositionally biased region" description="Acidic residues" evidence="1">
    <location>
        <begin position="254"/>
        <end position="263"/>
    </location>
</feature>
<keyword evidence="3" id="KW-1185">Reference proteome</keyword>
<sequence length="263" mass="29996">MTNLFDLLDEILVEIIQHLEYDGEVLARFLGLSRLCKKAVNTKLSQQARTIRSLMTSTRRLHRVVKPFFYRHTLLGSSCQARTTFYHMLDQNPTLLEYTESVIFRCEHENDFEHKRQSLTESKSLKEALKPAHVISSLIQLHRDEYRVDCVHQFAMYAVMLTLFAALEQPTLNVNDHNFCSFKTAFSIMTLKSQVGVTSKSSKSSDTRSDHGSTVAEQPKLPAGLKERFNDSKTVPASKKGYGENPEPVRGEPSEDEYSVFGE</sequence>
<organism evidence="2 3">
    <name type="scientific">Aspergillus granulosus</name>
    <dbReference type="NCBI Taxonomy" id="176169"/>
    <lineage>
        <taxon>Eukaryota</taxon>
        <taxon>Fungi</taxon>
        <taxon>Dikarya</taxon>
        <taxon>Ascomycota</taxon>
        <taxon>Pezizomycotina</taxon>
        <taxon>Eurotiomycetes</taxon>
        <taxon>Eurotiomycetidae</taxon>
        <taxon>Eurotiales</taxon>
        <taxon>Aspergillaceae</taxon>
        <taxon>Aspergillus</taxon>
        <taxon>Aspergillus subgen. Nidulantes</taxon>
    </lineage>
</organism>
<evidence type="ECO:0000256" key="1">
    <source>
        <dbReference type="SAM" id="MobiDB-lite"/>
    </source>
</evidence>
<comment type="caution">
    <text evidence="2">The sequence shown here is derived from an EMBL/GenBank/DDBJ whole genome shotgun (WGS) entry which is preliminary data.</text>
</comment>
<proteinExistence type="predicted"/>
<name>A0ABR4GXQ9_9EURO</name>
<evidence type="ECO:0000313" key="3">
    <source>
        <dbReference type="Proteomes" id="UP001610334"/>
    </source>
</evidence>
<accession>A0ABR4GXQ9</accession>
<dbReference type="EMBL" id="JBFXLT010000125">
    <property type="protein sequence ID" value="KAL2807976.1"/>
    <property type="molecule type" value="Genomic_DNA"/>
</dbReference>
<protein>
    <recommendedName>
        <fullName evidence="4">F-box domain-containing protein</fullName>
    </recommendedName>
</protein>
<reference evidence="2 3" key="1">
    <citation type="submission" date="2024-07" db="EMBL/GenBank/DDBJ databases">
        <title>Section-level genome sequencing and comparative genomics of Aspergillus sections Usti and Cavernicolus.</title>
        <authorList>
            <consortium name="Lawrence Berkeley National Laboratory"/>
            <person name="Nybo J.L."/>
            <person name="Vesth T.C."/>
            <person name="Theobald S."/>
            <person name="Frisvad J.C."/>
            <person name="Larsen T.O."/>
            <person name="Kjaerboelling I."/>
            <person name="Rothschild-Mancinelli K."/>
            <person name="Lyhne E.K."/>
            <person name="Kogle M.E."/>
            <person name="Barry K."/>
            <person name="Clum A."/>
            <person name="Na H."/>
            <person name="Ledsgaard L."/>
            <person name="Lin J."/>
            <person name="Lipzen A."/>
            <person name="Kuo A."/>
            <person name="Riley R."/>
            <person name="Mondo S."/>
            <person name="Labutti K."/>
            <person name="Haridas S."/>
            <person name="Pangalinan J."/>
            <person name="Salamov A.A."/>
            <person name="Simmons B.A."/>
            <person name="Magnuson J.K."/>
            <person name="Chen J."/>
            <person name="Drula E."/>
            <person name="Henrissat B."/>
            <person name="Wiebenga A."/>
            <person name="Lubbers R.J."/>
            <person name="Gomes A.C."/>
            <person name="Makela M.R."/>
            <person name="Stajich J."/>
            <person name="Grigoriev I.V."/>
            <person name="Mortensen U.H."/>
            <person name="De Vries R.P."/>
            <person name="Baker S.E."/>
            <person name="Andersen M.R."/>
        </authorList>
    </citation>
    <scope>NUCLEOTIDE SEQUENCE [LARGE SCALE GENOMIC DNA]</scope>
    <source>
        <strain evidence="2 3">CBS 588.65</strain>
    </source>
</reference>
<evidence type="ECO:0008006" key="4">
    <source>
        <dbReference type="Google" id="ProtNLM"/>
    </source>
</evidence>
<evidence type="ECO:0000313" key="2">
    <source>
        <dbReference type="EMBL" id="KAL2807976.1"/>
    </source>
</evidence>
<dbReference type="Proteomes" id="UP001610334">
    <property type="component" value="Unassembled WGS sequence"/>
</dbReference>
<gene>
    <name evidence="2" type="ORF">BJX63DRAFT_436555</name>
</gene>